<keyword evidence="6" id="KW-0032">Aminotransferase</keyword>
<reference evidence="6" key="1">
    <citation type="submission" date="2020-02" db="EMBL/GenBank/DDBJ databases">
        <authorList>
            <person name="Meier V. D."/>
        </authorList>
    </citation>
    <scope>NUCLEOTIDE SEQUENCE</scope>
    <source>
        <strain evidence="6">AVDCRST_MAG76</strain>
    </source>
</reference>
<evidence type="ECO:0000256" key="2">
    <source>
        <dbReference type="ARBA" id="ARBA00037999"/>
    </source>
</evidence>
<dbReference type="InterPro" id="IPR015424">
    <property type="entry name" value="PyrdxlP-dep_Trfase"/>
</dbReference>
<dbReference type="InterPro" id="IPR000653">
    <property type="entry name" value="DegT/StrS_aminotransferase"/>
</dbReference>
<evidence type="ECO:0000256" key="4">
    <source>
        <dbReference type="PIRSR" id="PIRSR000390-2"/>
    </source>
</evidence>
<evidence type="ECO:0000313" key="6">
    <source>
        <dbReference type="EMBL" id="CAA9255322.1"/>
    </source>
</evidence>
<dbReference type="InterPro" id="IPR015422">
    <property type="entry name" value="PyrdxlP-dep_Trfase_small"/>
</dbReference>
<keyword evidence="6" id="KW-0808">Transferase</keyword>
<dbReference type="PANTHER" id="PTHR30244">
    <property type="entry name" value="TRANSAMINASE"/>
    <property type="match status" value="1"/>
</dbReference>
<protein>
    <submittedName>
        <fullName evidence="6">Aminotransferase</fullName>
    </submittedName>
</protein>
<dbReference type="Pfam" id="PF01041">
    <property type="entry name" value="DegT_DnrJ_EryC1"/>
    <property type="match status" value="1"/>
</dbReference>
<dbReference type="AlphaFoldDB" id="A0A6J4INS3"/>
<proteinExistence type="inferred from homology"/>
<dbReference type="GO" id="GO:0000271">
    <property type="term" value="P:polysaccharide biosynthetic process"/>
    <property type="evidence" value="ECO:0007669"/>
    <property type="project" value="TreeGrafter"/>
</dbReference>
<dbReference type="GO" id="GO:0030170">
    <property type="term" value="F:pyridoxal phosphate binding"/>
    <property type="evidence" value="ECO:0007669"/>
    <property type="project" value="TreeGrafter"/>
</dbReference>
<dbReference type="GO" id="GO:0008483">
    <property type="term" value="F:transaminase activity"/>
    <property type="evidence" value="ECO:0007669"/>
    <property type="project" value="UniProtKB-KW"/>
</dbReference>
<dbReference type="Gene3D" id="3.90.1150.10">
    <property type="entry name" value="Aspartate Aminotransferase, domain 1"/>
    <property type="match status" value="1"/>
</dbReference>
<sequence length="387" mass="39878">MRTLAVLGAAPAFPAGLPITRPAIPSLDRVVPRMEAAFASGMLTNGANVRELEAAAASRLGVRHVVAVSCCTAGLMLATKALSPKGDAVLPSFTFSASGHALAWNGLGLRFGECDLSTFQADADDLAGRLEGAGLLCATHVFGAPCDVEALEAVAGVAGVPLLLDAAHAFGATRRGRPVGGSGDVEVFSMSPTKVVVAGEGGLVATNRDDIAESVRIGRDYGNPGDYDTRFVGLNARMSELHAAVALESLADLDENLALRAAVAERYRAGLEDVAGIACQVLGDGDTSTYKDFTITVEPAAFGASRDQLRRALSADGIDTRCYFDPPLHRQKAYASVVNGPLPGTDELASRVLSLPVYPSLRLGDVDAVVEVIAAAQAAGPAIMALP</sequence>
<dbReference type="InterPro" id="IPR015421">
    <property type="entry name" value="PyrdxlP-dep_Trfase_major"/>
</dbReference>
<evidence type="ECO:0000256" key="1">
    <source>
        <dbReference type="ARBA" id="ARBA00022898"/>
    </source>
</evidence>
<evidence type="ECO:0000256" key="3">
    <source>
        <dbReference type="PIRSR" id="PIRSR000390-1"/>
    </source>
</evidence>
<dbReference type="CDD" id="cd00616">
    <property type="entry name" value="AHBA_syn"/>
    <property type="match status" value="1"/>
</dbReference>
<dbReference type="Gene3D" id="3.40.640.10">
    <property type="entry name" value="Type I PLP-dependent aspartate aminotransferase-like (Major domain)"/>
    <property type="match status" value="1"/>
</dbReference>
<comment type="similarity">
    <text evidence="2 5">Belongs to the DegT/DnrJ/EryC1 family.</text>
</comment>
<accession>A0A6J4INS3</accession>
<keyword evidence="1 4" id="KW-0663">Pyridoxal phosphate</keyword>
<dbReference type="PANTHER" id="PTHR30244:SF9">
    <property type="entry name" value="PROTEIN RV3402C"/>
    <property type="match status" value="1"/>
</dbReference>
<name>A0A6J4INS3_9ACTN</name>
<gene>
    <name evidence="6" type="ORF">AVDCRST_MAG76-2515</name>
</gene>
<feature type="modified residue" description="N6-(pyridoxal phosphate)lysine" evidence="4">
    <location>
        <position position="194"/>
    </location>
</feature>
<dbReference type="SUPFAM" id="SSF53383">
    <property type="entry name" value="PLP-dependent transferases"/>
    <property type="match status" value="1"/>
</dbReference>
<dbReference type="EMBL" id="CADCSZ010000156">
    <property type="protein sequence ID" value="CAA9255322.1"/>
    <property type="molecule type" value="Genomic_DNA"/>
</dbReference>
<dbReference type="PIRSF" id="PIRSF000390">
    <property type="entry name" value="PLP_StrS"/>
    <property type="match status" value="1"/>
</dbReference>
<feature type="active site" description="Proton acceptor" evidence="3">
    <location>
        <position position="194"/>
    </location>
</feature>
<organism evidence="6">
    <name type="scientific">uncultured Acidimicrobiales bacterium</name>
    <dbReference type="NCBI Taxonomy" id="310071"/>
    <lineage>
        <taxon>Bacteria</taxon>
        <taxon>Bacillati</taxon>
        <taxon>Actinomycetota</taxon>
        <taxon>Acidimicrobiia</taxon>
        <taxon>Acidimicrobiales</taxon>
        <taxon>environmental samples</taxon>
    </lineage>
</organism>
<evidence type="ECO:0000256" key="5">
    <source>
        <dbReference type="RuleBase" id="RU004508"/>
    </source>
</evidence>